<organism evidence="12 13">
    <name type="scientific">Alicyclobacillus fodiniaquatilis</name>
    <dbReference type="NCBI Taxonomy" id="1661150"/>
    <lineage>
        <taxon>Bacteria</taxon>
        <taxon>Bacillati</taxon>
        <taxon>Bacillota</taxon>
        <taxon>Bacilli</taxon>
        <taxon>Bacillales</taxon>
        <taxon>Alicyclobacillaceae</taxon>
        <taxon>Alicyclobacillus</taxon>
    </lineage>
</organism>
<evidence type="ECO:0000256" key="7">
    <source>
        <dbReference type="ARBA" id="ARBA00022643"/>
    </source>
</evidence>
<dbReference type="InterPro" id="IPR004136">
    <property type="entry name" value="NMO"/>
</dbReference>
<keyword evidence="8 12" id="KW-0560">Oxidoreductase</keyword>
<comment type="catalytic activity">
    <reaction evidence="11">
        <text>3 propionate 3-nitronate + 3 O2 + H2O = 3 3-oxopropanoate + 2 nitrate + nitrite + H2O2 + 3 H(+)</text>
        <dbReference type="Rhea" id="RHEA:57332"/>
        <dbReference type="ChEBI" id="CHEBI:15377"/>
        <dbReference type="ChEBI" id="CHEBI:15378"/>
        <dbReference type="ChEBI" id="CHEBI:15379"/>
        <dbReference type="ChEBI" id="CHEBI:16240"/>
        <dbReference type="ChEBI" id="CHEBI:16301"/>
        <dbReference type="ChEBI" id="CHEBI:17632"/>
        <dbReference type="ChEBI" id="CHEBI:33190"/>
        <dbReference type="ChEBI" id="CHEBI:136067"/>
    </reaction>
</comment>
<dbReference type="Gene3D" id="3.20.20.70">
    <property type="entry name" value="Aldolase class I"/>
    <property type="match status" value="1"/>
</dbReference>
<protein>
    <recommendedName>
        <fullName evidence="4">Probable nitronate monooxygenase</fullName>
    </recommendedName>
    <alternativeName>
        <fullName evidence="10">Propionate 3-nitronate monooxygenase</fullName>
    </alternativeName>
</protein>
<evidence type="ECO:0000256" key="6">
    <source>
        <dbReference type="ARBA" id="ARBA00022630"/>
    </source>
</evidence>
<evidence type="ECO:0000313" key="13">
    <source>
        <dbReference type="Proteomes" id="UP001597079"/>
    </source>
</evidence>
<dbReference type="Pfam" id="PF03060">
    <property type="entry name" value="NMO"/>
    <property type="match status" value="1"/>
</dbReference>
<keyword evidence="13" id="KW-1185">Reference proteome</keyword>
<dbReference type="RefSeq" id="WP_377945827.1">
    <property type="nucleotide sequence ID" value="NZ_JBHUCX010000099.1"/>
</dbReference>
<reference evidence="13" key="1">
    <citation type="journal article" date="2019" name="Int. J. Syst. Evol. Microbiol.">
        <title>The Global Catalogue of Microorganisms (GCM) 10K type strain sequencing project: providing services to taxonomists for standard genome sequencing and annotation.</title>
        <authorList>
            <consortium name="The Broad Institute Genomics Platform"/>
            <consortium name="The Broad Institute Genome Sequencing Center for Infectious Disease"/>
            <person name="Wu L."/>
            <person name="Ma J."/>
        </authorList>
    </citation>
    <scope>NUCLEOTIDE SEQUENCE [LARGE SCALE GENOMIC DNA]</scope>
    <source>
        <strain evidence="13">CGMCC 1.12286</strain>
    </source>
</reference>
<evidence type="ECO:0000256" key="9">
    <source>
        <dbReference type="ARBA" id="ARBA00023033"/>
    </source>
</evidence>
<evidence type="ECO:0000256" key="3">
    <source>
        <dbReference type="ARBA" id="ARBA00009881"/>
    </source>
</evidence>
<dbReference type="PANTHER" id="PTHR42747:SF3">
    <property type="entry name" value="NITRONATE MONOOXYGENASE-RELATED"/>
    <property type="match status" value="1"/>
</dbReference>
<keyword evidence="6" id="KW-0285">Flavoprotein</keyword>
<evidence type="ECO:0000256" key="4">
    <source>
        <dbReference type="ARBA" id="ARBA00013457"/>
    </source>
</evidence>
<comment type="cofactor">
    <cofactor evidence="1">
        <name>FMN</name>
        <dbReference type="ChEBI" id="CHEBI:58210"/>
    </cofactor>
</comment>
<name>A0ABW4JRV2_9BACL</name>
<evidence type="ECO:0000256" key="10">
    <source>
        <dbReference type="ARBA" id="ARBA00031155"/>
    </source>
</evidence>
<proteinExistence type="inferred from homology"/>
<evidence type="ECO:0000256" key="2">
    <source>
        <dbReference type="ARBA" id="ARBA00003535"/>
    </source>
</evidence>
<keyword evidence="7" id="KW-0288">FMN</keyword>
<evidence type="ECO:0000256" key="11">
    <source>
        <dbReference type="ARBA" id="ARBA00049401"/>
    </source>
</evidence>
<dbReference type="GO" id="GO:0016491">
    <property type="term" value="F:oxidoreductase activity"/>
    <property type="evidence" value="ECO:0007669"/>
    <property type="project" value="UniProtKB-KW"/>
</dbReference>
<comment type="similarity">
    <text evidence="3">Belongs to the nitronate monooxygenase family. NMO class I subfamily.</text>
</comment>
<evidence type="ECO:0000313" key="12">
    <source>
        <dbReference type="EMBL" id="MFD1677903.1"/>
    </source>
</evidence>
<dbReference type="Proteomes" id="UP001597079">
    <property type="component" value="Unassembled WGS sequence"/>
</dbReference>
<comment type="function">
    <text evidence="2">Nitronate monooxygenase that uses molecular oxygen to catalyze the oxidative denitrification of alkyl nitronates. Acts on propionate 3-nitronate (P3N), the presumed physiological substrate. Probably functions in the detoxification of P3N, a metabolic poison produced by plants and fungi as a defense mechanism.</text>
</comment>
<evidence type="ECO:0000256" key="1">
    <source>
        <dbReference type="ARBA" id="ARBA00001917"/>
    </source>
</evidence>
<dbReference type="PANTHER" id="PTHR42747">
    <property type="entry name" value="NITRONATE MONOOXYGENASE-RELATED"/>
    <property type="match status" value="1"/>
</dbReference>
<keyword evidence="5" id="KW-0216">Detoxification</keyword>
<evidence type="ECO:0000256" key="5">
    <source>
        <dbReference type="ARBA" id="ARBA00022575"/>
    </source>
</evidence>
<gene>
    <name evidence="12" type="ORF">ACFSB2_24875</name>
</gene>
<dbReference type="CDD" id="cd04730">
    <property type="entry name" value="NPD_like"/>
    <property type="match status" value="1"/>
</dbReference>
<dbReference type="InterPro" id="IPR013785">
    <property type="entry name" value="Aldolase_TIM"/>
</dbReference>
<dbReference type="EMBL" id="JBHUCX010000099">
    <property type="protein sequence ID" value="MFD1677903.1"/>
    <property type="molecule type" value="Genomic_DNA"/>
</dbReference>
<dbReference type="SUPFAM" id="SSF51412">
    <property type="entry name" value="Inosine monophosphate dehydrogenase (IMPDH)"/>
    <property type="match status" value="1"/>
</dbReference>
<comment type="caution">
    <text evidence="12">The sequence shown here is derived from an EMBL/GenBank/DDBJ whole genome shotgun (WGS) entry which is preliminary data.</text>
</comment>
<evidence type="ECO:0000256" key="8">
    <source>
        <dbReference type="ARBA" id="ARBA00023002"/>
    </source>
</evidence>
<keyword evidence="9" id="KW-0503">Monooxygenase</keyword>
<sequence length="357" mass="37873">MLRTKLTEMLQIQNPIIQAGMAGGITTPELVAAVSNAGGLGTLGAGYMSAEQIRLAVTQIRNLTDQPFGVNLFIPEHYQVDRDEIDLANRALDTFRQQLHIPLSPDVTKMAEPFNEQLAAILDLDVPVFSFTFGMPDAAIIAKLKQQDICIIGTATTVQEAILLEQAGVDAVVAQSSEAGGHRGTFAHDAASALIGALAFIPQVADAVSIPVIAAGGVMDGRGLAACLLLGADAVQMGTAFLTCPESGAHPVYKNALAHATEEMTTITKVYSGKAARGLQTTFIRQWSGDESLLPYPIQNALTRDIRQAAAKQNNAEFMSMWAGQGLRLLHAQSAAALVEDVLRTAESLLKKNVATE</sequence>
<accession>A0ABW4JRV2</accession>